<feature type="chain" id="PRO_5039614059" evidence="2">
    <location>
        <begin position="32"/>
        <end position="470"/>
    </location>
</feature>
<dbReference type="InterPro" id="IPR001919">
    <property type="entry name" value="CBD2"/>
</dbReference>
<dbReference type="EC" id="3.2.1.14" evidence="4"/>
<dbReference type="PANTHER" id="PTHR42976">
    <property type="entry name" value="BIFUNCTIONAL CHITINASE/LYSOZYME-RELATED"/>
    <property type="match status" value="1"/>
</dbReference>
<dbReference type="OrthoDB" id="99456at2"/>
<dbReference type="InterPro" id="IPR052750">
    <property type="entry name" value="GH18_Chitinase"/>
</dbReference>
<reference evidence="4 5" key="1">
    <citation type="journal article" date="2012" name="BMC Genomics">
        <title>Complete genome sequence of Saccharothrix espanaensis DSM 44229T and comparison to the other completely sequenced Pseudonocardiaceae.</title>
        <authorList>
            <person name="Strobel T."/>
            <person name="Al-Dilaimi A."/>
            <person name="Blom J."/>
            <person name="Gessner A."/>
            <person name="Kalinowski J."/>
            <person name="Luzhetska M."/>
            <person name="Puhler A."/>
            <person name="Szczepanowski R."/>
            <person name="Bechthold A."/>
            <person name="Ruckert C."/>
        </authorList>
    </citation>
    <scope>NUCLEOTIDE SEQUENCE [LARGE SCALE GENOMIC DNA]</scope>
    <source>
        <strain evidence="5">ATCC 51144 / DSM 44229 / JCM 9112 / NBRC 15066 / NRRL 15764</strain>
    </source>
</reference>
<dbReference type="SMART" id="SM00637">
    <property type="entry name" value="CBD_II"/>
    <property type="match status" value="1"/>
</dbReference>
<evidence type="ECO:0000313" key="5">
    <source>
        <dbReference type="Proteomes" id="UP000006281"/>
    </source>
</evidence>
<dbReference type="GO" id="GO:0030247">
    <property type="term" value="F:polysaccharide binding"/>
    <property type="evidence" value="ECO:0007669"/>
    <property type="project" value="UniProtKB-UniRule"/>
</dbReference>
<dbReference type="EMBL" id="HE804045">
    <property type="protein sequence ID" value="CCH34473.1"/>
    <property type="molecule type" value="Genomic_DNA"/>
</dbReference>
<dbReference type="PATRIC" id="fig|1179773.3.peg.7314"/>
<dbReference type="Pfam" id="PF00553">
    <property type="entry name" value="CBM_2"/>
    <property type="match status" value="1"/>
</dbReference>
<dbReference type="KEGG" id="sesp:BN6_72390"/>
<dbReference type="Gene3D" id="2.60.40.290">
    <property type="match status" value="1"/>
</dbReference>
<dbReference type="PROSITE" id="PS51173">
    <property type="entry name" value="CBM2"/>
    <property type="match status" value="1"/>
</dbReference>
<organism evidence="4 5">
    <name type="scientific">Saccharothrix espanaensis (strain ATCC 51144 / DSM 44229 / JCM 9112 / NBRC 15066 / NRRL 15764)</name>
    <dbReference type="NCBI Taxonomy" id="1179773"/>
    <lineage>
        <taxon>Bacteria</taxon>
        <taxon>Bacillati</taxon>
        <taxon>Actinomycetota</taxon>
        <taxon>Actinomycetes</taxon>
        <taxon>Pseudonocardiales</taxon>
        <taxon>Pseudonocardiaceae</taxon>
        <taxon>Saccharothrix</taxon>
    </lineage>
</organism>
<dbReference type="InterPro" id="IPR017853">
    <property type="entry name" value="GH"/>
</dbReference>
<proteinExistence type="predicted"/>
<keyword evidence="5" id="KW-1185">Reference proteome</keyword>
<dbReference type="AlphaFoldDB" id="K0KD32"/>
<dbReference type="SUPFAM" id="SSF49384">
    <property type="entry name" value="Carbohydrate-binding domain"/>
    <property type="match status" value="1"/>
</dbReference>
<dbReference type="InterPro" id="IPR012291">
    <property type="entry name" value="CBM2_carb-bd_dom_sf"/>
</dbReference>
<keyword evidence="2" id="KW-0732">Signal</keyword>
<dbReference type="STRING" id="1179773.BN6_72390"/>
<dbReference type="InterPro" id="IPR006311">
    <property type="entry name" value="TAT_signal"/>
</dbReference>
<dbReference type="InterPro" id="IPR008965">
    <property type="entry name" value="CBM2/CBM3_carb-bd_dom_sf"/>
</dbReference>
<protein>
    <submittedName>
        <fullName evidence="4">Glycosyl hydrolase family protein</fullName>
        <ecNumber evidence="4">3.2.1.14</ecNumber>
    </submittedName>
</protein>
<gene>
    <name evidence="4" type="primary">chiC1</name>
    <name evidence="4" type="ordered locus">BN6_72390</name>
</gene>
<dbReference type="CDD" id="cd06543">
    <property type="entry name" value="GH18_PF-ChiA-like"/>
    <property type="match status" value="1"/>
</dbReference>
<dbReference type="HOGENOM" id="CLU_019399_4_1_11"/>
<feature type="domain" description="CBM2" evidence="3">
    <location>
        <begin position="28"/>
        <end position="134"/>
    </location>
</feature>
<dbReference type="PANTHER" id="PTHR42976:SF1">
    <property type="entry name" value="GH18 DOMAIN-CONTAINING PROTEIN-RELATED"/>
    <property type="match status" value="1"/>
</dbReference>
<keyword evidence="4" id="KW-0378">Hydrolase</keyword>
<feature type="region of interest" description="Disordered" evidence="1">
    <location>
        <begin position="131"/>
        <end position="188"/>
    </location>
</feature>
<dbReference type="SUPFAM" id="SSF51445">
    <property type="entry name" value="(Trans)glycosidases"/>
    <property type="match status" value="1"/>
</dbReference>
<name>K0KD32_SACES</name>
<dbReference type="PROSITE" id="PS51318">
    <property type="entry name" value="TAT"/>
    <property type="match status" value="1"/>
</dbReference>
<dbReference type="eggNOG" id="COG3469">
    <property type="taxonomic scope" value="Bacteria"/>
</dbReference>
<accession>K0KD32</accession>
<evidence type="ECO:0000259" key="3">
    <source>
        <dbReference type="PROSITE" id="PS51173"/>
    </source>
</evidence>
<dbReference type="RefSeq" id="WP_015104584.1">
    <property type="nucleotide sequence ID" value="NC_019673.1"/>
</dbReference>
<dbReference type="GO" id="GO:0005975">
    <property type="term" value="P:carbohydrate metabolic process"/>
    <property type="evidence" value="ECO:0007669"/>
    <property type="project" value="InterPro"/>
</dbReference>
<evidence type="ECO:0000313" key="4">
    <source>
        <dbReference type="EMBL" id="CCH34473.1"/>
    </source>
</evidence>
<evidence type="ECO:0000256" key="2">
    <source>
        <dbReference type="SAM" id="SignalP"/>
    </source>
</evidence>
<evidence type="ECO:0000256" key="1">
    <source>
        <dbReference type="SAM" id="MobiDB-lite"/>
    </source>
</evidence>
<dbReference type="BioCyc" id="SESP1179773:BN6_RS34960-MONOMER"/>
<dbReference type="GO" id="GO:0008843">
    <property type="term" value="F:endochitinase activity"/>
    <property type="evidence" value="ECO:0007669"/>
    <property type="project" value="UniProtKB-EC"/>
</dbReference>
<feature type="signal peptide" evidence="2">
    <location>
        <begin position="1"/>
        <end position="31"/>
    </location>
</feature>
<dbReference type="Proteomes" id="UP000006281">
    <property type="component" value="Chromosome"/>
</dbReference>
<feature type="compositionally biased region" description="Low complexity" evidence="1">
    <location>
        <begin position="136"/>
        <end position="176"/>
    </location>
</feature>
<keyword evidence="4" id="KW-0326">Glycosidase</keyword>
<dbReference type="Gene3D" id="3.20.20.80">
    <property type="entry name" value="Glycosidases"/>
    <property type="match status" value="1"/>
</dbReference>
<sequence>MSNKRKSLAALAAGVAAAVTTGLVLVAPAGAAASPTAVFSQDSSWGSGYQGKYTITAGSSALSGWKLEFDLPAGTKPGSYWDATLASSGNHHTFTNREYNGTLAAGAKASFGFLASGTGLPANCKLNGQPCGGGPTTTSPNPTTTTTWSTSSSTSTTTTTSTTSSSTTTTTSTSTTTPPPGSIKSAPYVDITMPTPSLESMARATGQKVYTLAFALADSSGCNPSWGGTIPLNDSRIINDVKALKALGGDVIVATGGAAGPYLEYSCSTADALLAAYKKVLDAVGSNHLDVDVEASIPHDMVNTALKKLQTERGTSISYTMRIQGDDYGMDPYSVSILQNAAAKGLTVLVNPMTMEFGTSRPDWGDAVIAAAESTLKQMKTIWPAKSDAELKRLLGVTPMIGRNFNGKIFTQAHANKLVAWANTNKIGLLGFWSVGRDNGTCPGGGISPTCSSISQSLYEFTNIFKGFTQ</sequence>